<comment type="similarity">
    <text evidence="1">Belongs to the CSN7/EIF3M family. CSN7 subfamily.</text>
</comment>
<feature type="domain" description="PCI" evidence="5">
    <location>
        <begin position="6"/>
        <end position="175"/>
    </location>
</feature>
<evidence type="ECO:0000313" key="8">
    <source>
        <dbReference type="WBParaSite" id="TASK_0000487601-mRNA-1"/>
    </source>
</evidence>
<dbReference type="GO" id="GO:0008180">
    <property type="term" value="C:COP9 signalosome"/>
    <property type="evidence" value="ECO:0007669"/>
    <property type="project" value="UniProtKB-KW"/>
</dbReference>
<feature type="region of interest" description="Disordered" evidence="3">
    <location>
        <begin position="262"/>
        <end position="298"/>
    </location>
</feature>
<keyword evidence="2" id="KW-0736">Signalosome</keyword>
<proteinExistence type="inferred from homology"/>
<reference evidence="6 7" key="2">
    <citation type="submission" date="2018-11" db="EMBL/GenBank/DDBJ databases">
        <authorList>
            <consortium name="Pathogen Informatics"/>
        </authorList>
    </citation>
    <scope>NUCLEOTIDE SEQUENCE [LARGE SCALE GENOMIC DNA]</scope>
</reference>
<feature type="transmembrane region" description="Helical" evidence="4">
    <location>
        <begin position="34"/>
        <end position="54"/>
    </location>
</feature>
<protein>
    <submittedName>
        <fullName evidence="8">PCI domain-containing protein</fullName>
    </submittedName>
</protein>
<dbReference type="SMART" id="SM00088">
    <property type="entry name" value="PINT"/>
    <property type="match status" value="1"/>
</dbReference>
<keyword evidence="7" id="KW-1185">Reference proteome</keyword>
<evidence type="ECO:0000256" key="2">
    <source>
        <dbReference type="ARBA" id="ARBA00022790"/>
    </source>
</evidence>
<dbReference type="AlphaFoldDB" id="A0A0R3W4D9"/>
<dbReference type="STRING" id="60517.A0A0R3W4D9"/>
<evidence type="ECO:0000256" key="3">
    <source>
        <dbReference type="SAM" id="MobiDB-lite"/>
    </source>
</evidence>
<keyword evidence="4" id="KW-1133">Transmembrane helix</keyword>
<organism evidence="8">
    <name type="scientific">Taenia asiatica</name>
    <name type="common">Asian tapeworm</name>
    <dbReference type="NCBI Taxonomy" id="60517"/>
    <lineage>
        <taxon>Eukaryota</taxon>
        <taxon>Metazoa</taxon>
        <taxon>Spiralia</taxon>
        <taxon>Lophotrochozoa</taxon>
        <taxon>Platyhelminthes</taxon>
        <taxon>Cestoda</taxon>
        <taxon>Eucestoda</taxon>
        <taxon>Cyclophyllidea</taxon>
        <taxon>Taeniidae</taxon>
        <taxon>Taenia</taxon>
    </lineage>
</organism>
<name>A0A0R3W4D9_TAEAS</name>
<dbReference type="PANTHER" id="PTHR15350:SF5">
    <property type="entry name" value="COP9 SIGNALOSOME COMPLEX SUBUNIT 7"/>
    <property type="match status" value="1"/>
</dbReference>
<evidence type="ECO:0000313" key="7">
    <source>
        <dbReference type="Proteomes" id="UP000282613"/>
    </source>
</evidence>
<evidence type="ECO:0000313" key="6">
    <source>
        <dbReference type="EMBL" id="VDK34141.1"/>
    </source>
</evidence>
<gene>
    <name evidence="6" type="ORF">TASK_LOCUS4877</name>
</gene>
<reference evidence="8" key="1">
    <citation type="submission" date="2017-02" db="UniProtKB">
        <authorList>
            <consortium name="WormBaseParasite"/>
        </authorList>
    </citation>
    <scope>IDENTIFICATION</scope>
</reference>
<dbReference type="InterPro" id="IPR045237">
    <property type="entry name" value="COPS7/eIF3m"/>
</dbReference>
<evidence type="ECO:0000256" key="1">
    <source>
        <dbReference type="ARBA" id="ARBA00008482"/>
    </source>
</evidence>
<evidence type="ECO:0000256" key="4">
    <source>
        <dbReference type="SAM" id="Phobius"/>
    </source>
</evidence>
<keyword evidence="4" id="KW-0812">Transmembrane</keyword>
<dbReference type="Pfam" id="PF01399">
    <property type="entry name" value="PCI"/>
    <property type="match status" value="1"/>
</dbReference>
<accession>A0A0R3W4D9</accession>
<sequence>MCAIFQLLHVSSGFYQILPVHYLRSCDQTWFGSFWVQFLIFTLLLIFAIISDVLPSILDIFTFGDLRDIECVESLGPNSKLSNLLNLFCFGTYGDHKNPSFPPLSAAQLRKLRQLTIISACEYRHHIPYDVLLKSLELTSLRELEDLIIDLIYADAIVGKLDQQKRMLVVESAIARDFKQEDLPKLKMDLDSWSDRVNSSLEKLASNVTRATTLRAEWAENRVRVSSNQNNVNFRMQQEDNRMDVDSNMDVDDQLEIYLDDNGEPLLLPRPSTSTSVSGEKGRRNPLRALQKGRKGGK</sequence>
<dbReference type="InterPro" id="IPR000717">
    <property type="entry name" value="PCI_dom"/>
</dbReference>
<dbReference type="WBParaSite" id="TASK_0000487601-mRNA-1">
    <property type="protein sequence ID" value="TASK_0000487601-mRNA-1"/>
    <property type="gene ID" value="TASK_0000487601"/>
</dbReference>
<keyword evidence="4" id="KW-0472">Membrane</keyword>
<dbReference type="EMBL" id="UYRS01018376">
    <property type="protein sequence ID" value="VDK34141.1"/>
    <property type="molecule type" value="Genomic_DNA"/>
</dbReference>
<dbReference type="OrthoDB" id="10265275at2759"/>
<evidence type="ECO:0000259" key="5">
    <source>
        <dbReference type="PROSITE" id="PS50250"/>
    </source>
</evidence>
<dbReference type="Proteomes" id="UP000282613">
    <property type="component" value="Unassembled WGS sequence"/>
</dbReference>
<dbReference type="PANTHER" id="PTHR15350">
    <property type="entry name" value="COP9 SIGNALOSOME COMPLEX SUBUNIT 7/DENDRITIC CELL PROTEIN GA17"/>
    <property type="match status" value="1"/>
</dbReference>
<dbReference type="PROSITE" id="PS50250">
    <property type="entry name" value="PCI"/>
    <property type="match status" value="1"/>
</dbReference>